<sequence>MATNQELKQQHITSLYSHNPNVALVVEDQLYEVPCVVDDTTLALLVNLPPDYPEEPPVITVSPMGLRHPWIESDVIALDSIPSSWRTNLGKVVQDIRDEFTQRPPAKRTEPVNAEEGYGHRPPPPIPTNHTSTSPFVSKMASPALALTNAENSSIMSKKPEDIEELLSNDIAFELYFNSLERVTSMKTVQSELRSGNENLAHKNLSREPELLELRSQVKDLDDEYRTLLSQFEEKNRLQQEAFNRFSSSTLQTRLKASMYESDDLSESVAQSFLEGNIDHDAFVKQFRELRKVYHLRASKLERAQKVL</sequence>
<dbReference type="Pfam" id="PF07200">
    <property type="entry name" value="Mod_r"/>
    <property type="match status" value="1"/>
</dbReference>
<dbReference type="EMBL" id="MCGN01000007">
    <property type="protein sequence ID" value="ORY94683.1"/>
    <property type="molecule type" value="Genomic_DNA"/>
</dbReference>
<evidence type="ECO:0000256" key="4">
    <source>
        <dbReference type="ARBA" id="ARBA00022753"/>
    </source>
</evidence>
<dbReference type="SUPFAM" id="SSF54495">
    <property type="entry name" value="UBC-like"/>
    <property type="match status" value="1"/>
</dbReference>
<name>A0A1X2H7Z1_SYNRA</name>
<evidence type="ECO:0000256" key="6">
    <source>
        <dbReference type="PROSITE-ProRule" id="PRU00646"/>
    </source>
</evidence>
<accession>A0A1X2H7Z1</accession>
<dbReference type="OrthoDB" id="10260857at2759"/>
<dbReference type="PANTHER" id="PTHR13678:SF2">
    <property type="entry name" value="VACUOLAR PROTEIN SORTING-ASSOCIATED PROTEIN 37A"/>
    <property type="match status" value="1"/>
</dbReference>
<dbReference type="CDD" id="cd11685">
    <property type="entry name" value="UEV_TSG101-like"/>
    <property type="match status" value="1"/>
</dbReference>
<keyword evidence="4" id="KW-0967">Endosome</keyword>
<dbReference type="AlphaFoldDB" id="A0A1X2H7Z1"/>
<dbReference type="InParanoid" id="A0A1X2H7Z1"/>
<dbReference type="InterPro" id="IPR009851">
    <property type="entry name" value="Mod_r"/>
</dbReference>
<dbReference type="PANTHER" id="PTHR13678">
    <property type="entry name" value="VACUOLAR PROTEIN SORTING-ASSOCIATED PROTEIN 37"/>
    <property type="match status" value="1"/>
</dbReference>
<feature type="region of interest" description="Disordered" evidence="7">
    <location>
        <begin position="103"/>
        <end position="126"/>
    </location>
</feature>
<dbReference type="OMA" id="HPWCNEH"/>
<dbReference type="InterPro" id="IPR037202">
    <property type="entry name" value="ESCRT_assembly_dom"/>
</dbReference>
<dbReference type="GO" id="GO:0006623">
    <property type="term" value="P:protein targeting to vacuole"/>
    <property type="evidence" value="ECO:0007669"/>
    <property type="project" value="TreeGrafter"/>
</dbReference>
<evidence type="ECO:0000256" key="3">
    <source>
        <dbReference type="ARBA" id="ARBA00022448"/>
    </source>
</evidence>
<keyword evidence="10" id="KW-1185">Reference proteome</keyword>
<evidence type="ECO:0000256" key="5">
    <source>
        <dbReference type="ARBA" id="ARBA00022927"/>
    </source>
</evidence>
<dbReference type="GO" id="GO:0006612">
    <property type="term" value="P:protein targeting to membrane"/>
    <property type="evidence" value="ECO:0007669"/>
    <property type="project" value="TreeGrafter"/>
</dbReference>
<comment type="subcellular location">
    <subcellularLocation>
        <location evidence="1">Endosome</location>
    </subcellularLocation>
</comment>
<keyword evidence="3 6" id="KW-0813">Transport</keyword>
<evidence type="ECO:0000259" key="8">
    <source>
        <dbReference type="PROSITE" id="PS51314"/>
    </source>
</evidence>
<dbReference type="InterPro" id="IPR029012">
    <property type="entry name" value="Helix_hairpin_bin_sf"/>
</dbReference>
<evidence type="ECO:0000313" key="9">
    <source>
        <dbReference type="EMBL" id="ORY94683.1"/>
    </source>
</evidence>
<evidence type="ECO:0000256" key="1">
    <source>
        <dbReference type="ARBA" id="ARBA00004177"/>
    </source>
</evidence>
<evidence type="ECO:0000256" key="2">
    <source>
        <dbReference type="ARBA" id="ARBA00007617"/>
    </source>
</evidence>
<gene>
    <name evidence="9" type="ORF">BCR43DRAFT_494429</name>
</gene>
<dbReference type="InterPro" id="IPR016135">
    <property type="entry name" value="UBQ-conjugating_enzyme/RWD"/>
</dbReference>
<protein>
    <recommendedName>
        <fullName evidence="8">VPS37 C-terminal domain-containing protein</fullName>
    </recommendedName>
</protein>
<proteinExistence type="inferred from homology"/>
<organism evidence="9 10">
    <name type="scientific">Syncephalastrum racemosum</name>
    <name type="common">Filamentous fungus</name>
    <dbReference type="NCBI Taxonomy" id="13706"/>
    <lineage>
        <taxon>Eukaryota</taxon>
        <taxon>Fungi</taxon>
        <taxon>Fungi incertae sedis</taxon>
        <taxon>Mucoromycota</taxon>
        <taxon>Mucoromycotina</taxon>
        <taxon>Mucoromycetes</taxon>
        <taxon>Mucorales</taxon>
        <taxon>Syncephalastraceae</taxon>
        <taxon>Syncephalastrum</taxon>
    </lineage>
</organism>
<dbReference type="STRING" id="13706.A0A1X2H7Z1"/>
<evidence type="ECO:0000256" key="7">
    <source>
        <dbReference type="SAM" id="MobiDB-lite"/>
    </source>
</evidence>
<keyword evidence="5 6" id="KW-0653">Protein transport</keyword>
<evidence type="ECO:0000313" key="10">
    <source>
        <dbReference type="Proteomes" id="UP000242180"/>
    </source>
</evidence>
<reference evidence="9 10" key="1">
    <citation type="submission" date="2016-07" db="EMBL/GenBank/DDBJ databases">
        <title>Pervasive Adenine N6-methylation of Active Genes in Fungi.</title>
        <authorList>
            <consortium name="DOE Joint Genome Institute"/>
            <person name="Mondo S.J."/>
            <person name="Dannebaum R.O."/>
            <person name="Kuo R.C."/>
            <person name="Labutti K."/>
            <person name="Haridas S."/>
            <person name="Kuo A."/>
            <person name="Salamov A."/>
            <person name="Ahrendt S.R."/>
            <person name="Lipzen A."/>
            <person name="Sullivan W."/>
            <person name="Andreopoulos W.B."/>
            <person name="Clum A."/>
            <person name="Lindquist E."/>
            <person name="Daum C."/>
            <person name="Ramamoorthy G.K."/>
            <person name="Gryganskyi A."/>
            <person name="Culley D."/>
            <person name="Magnuson J.K."/>
            <person name="James T.Y."/>
            <person name="O'Malley M.A."/>
            <person name="Stajich J.E."/>
            <person name="Spatafora J.W."/>
            <person name="Visel A."/>
            <person name="Grigoriev I.V."/>
        </authorList>
    </citation>
    <scope>NUCLEOTIDE SEQUENCE [LARGE SCALE GENOMIC DNA]</scope>
    <source>
        <strain evidence="9 10">NRRL 2496</strain>
    </source>
</reference>
<dbReference type="Proteomes" id="UP000242180">
    <property type="component" value="Unassembled WGS sequence"/>
</dbReference>
<feature type="domain" description="VPS37 C-terminal" evidence="8">
    <location>
        <begin position="229"/>
        <end position="308"/>
    </location>
</feature>
<dbReference type="Gene3D" id="1.10.287.660">
    <property type="entry name" value="Helix hairpin bin"/>
    <property type="match status" value="1"/>
</dbReference>
<comment type="caution">
    <text evidence="9">The sequence shown here is derived from an EMBL/GenBank/DDBJ whole genome shotgun (WGS) entry which is preliminary data.</text>
</comment>
<dbReference type="GO" id="GO:0043162">
    <property type="term" value="P:ubiquitin-dependent protein catabolic process via the multivesicular body sorting pathway"/>
    <property type="evidence" value="ECO:0007669"/>
    <property type="project" value="TreeGrafter"/>
</dbReference>
<dbReference type="SUPFAM" id="SSF140111">
    <property type="entry name" value="Endosomal sorting complex assembly domain"/>
    <property type="match status" value="1"/>
</dbReference>
<dbReference type="PROSITE" id="PS51314">
    <property type="entry name" value="VPS37_C"/>
    <property type="match status" value="1"/>
</dbReference>
<comment type="similarity">
    <text evidence="2">Belongs to the VPS37 family.</text>
</comment>
<dbReference type="GO" id="GO:0000813">
    <property type="term" value="C:ESCRT I complex"/>
    <property type="evidence" value="ECO:0007669"/>
    <property type="project" value="TreeGrafter"/>
</dbReference>